<gene>
    <name evidence="3" type="primary">smpB</name>
    <name evidence="5" type="ORF">WJ96_06270</name>
</gene>
<accession>A0AAW3MWH7</accession>
<comment type="function">
    <text evidence="3">Required for rescue of stalled ribosomes mediated by trans-translation. Binds to transfer-messenger RNA (tmRNA), required for stable association of tmRNA with ribosomes. tmRNA and SmpB together mimic tRNA shape, replacing the anticodon stem-loop with SmpB. tmRNA is encoded by the ssrA gene; the 2 termini fold to resemble tRNA(Ala) and it encodes a 'tag peptide', a short internal open reading frame. During trans-translation Ala-aminoacylated tmRNA acts like a tRNA, entering the A-site of stalled ribosomes, displacing the stalled mRNA. The ribosome then switches to translate the ORF on the tmRNA; the nascent peptide is terminated with the 'tag peptide' encoded by the tmRNA and targeted for degradation. The ribosome is freed to recommence translation, which seems to be the essential function of trans-translation.</text>
</comment>
<evidence type="ECO:0000256" key="3">
    <source>
        <dbReference type="HAMAP-Rule" id="MF_00023"/>
    </source>
</evidence>
<organism evidence="5 6">
    <name type="scientific">Burkholderia ubonensis</name>
    <dbReference type="NCBI Taxonomy" id="101571"/>
    <lineage>
        <taxon>Bacteria</taxon>
        <taxon>Pseudomonadati</taxon>
        <taxon>Pseudomonadota</taxon>
        <taxon>Betaproteobacteria</taxon>
        <taxon>Burkholderiales</taxon>
        <taxon>Burkholderiaceae</taxon>
        <taxon>Burkholderia</taxon>
        <taxon>Burkholderia cepacia complex</taxon>
    </lineage>
</organism>
<keyword evidence="2 3" id="KW-0694">RNA-binding</keyword>
<evidence type="ECO:0000256" key="1">
    <source>
        <dbReference type="ARBA" id="ARBA00022490"/>
    </source>
</evidence>
<dbReference type="InterPro" id="IPR020081">
    <property type="entry name" value="SsrA-bd_prot_CS"/>
</dbReference>
<dbReference type="InterPro" id="IPR000037">
    <property type="entry name" value="SsrA-bd_prot"/>
</dbReference>
<dbReference type="CDD" id="cd09294">
    <property type="entry name" value="SmpB"/>
    <property type="match status" value="1"/>
</dbReference>
<comment type="caution">
    <text evidence="5">The sequence shown here is derived from an EMBL/GenBank/DDBJ whole genome shotgun (WGS) entry which is preliminary data.</text>
</comment>
<dbReference type="SUPFAM" id="SSF74982">
    <property type="entry name" value="Small protein B (SmpB)"/>
    <property type="match status" value="1"/>
</dbReference>
<protein>
    <recommendedName>
        <fullName evidence="3">SsrA-binding protein</fullName>
    </recommendedName>
    <alternativeName>
        <fullName evidence="3">Small protein B</fullName>
    </alternativeName>
</protein>
<evidence type="ECO:0000256" key="2">
    <source>
        <dbReference type="ARBA" id="ARBA00022884"/>
    </source>
</evidence>
<dbReference type="InterPro" id="IPR023620">
    <property type="entry name" value="SmpB"/>
</dbReference>
<dbReference type="EMBL" id="LPBJ01000047">
    <property type="protein sequence ID" value="KVP98174.1"/>
    <property type="molecule type" value="Genomic_DNA"/>
</dbReference>
<name>A0AAW3MWH7_9BURK</name>
<proteinExistence type="inferred from homology"/>
<feature type="compositionally biased region" description="Basic and acidic residues" evidence="4">
    <location>
        <begin position="127"/>
        <end position="152"/>
    </location>
</feature>
<evidence type="ECO:0000313" key="5">
    <source>
        <dbReference type="EMBL" id="KVP98174.1"/>
    </source>
</evidence>
<dbReference type="PANTHER" id="PTHR30308:SF2">
    <property type="entry name" value="SSRA-BINDING PROTEIN"/>
    <property type="match status" value="1"/>
</dbReference>
<comment type="similarity">
    <text evidence="3">Belongs to the SmpB family.</text>
</comment>
<dbReference type="PROSITE" id="PS01317">
    <property type="entry name" value="SSRP"/>
    <property type="match status" value="1"/>
</dbReference>
<keyword evidence="1 3" id="KW-0963">Cytoplasm</keyword>
<dbReference type="Proteomes" id="UP000056453">
    <property type="component" value="Unassembled WGS sequence"/>
</dbReference>
<dbReference type="AlphaFoldDB" id="A0AAW3MWH7"/>
<dbReference type="Gene3D" id="2.40.280.10">
    <property type="match status" value="1"/>
</dbReference>
<sequence>MTTILENRQARHLYSIEESLEAGLVLEGWEVKAILAGRANFNGGGAFIRMSGGEAWLEAMTITPLPMANKGLLSPLEPARARKLLLRSAELTKLSRKVAERGYTVVPLEVVRGRKLKLKIGLAKGKNKADKRETIKERDMNREMQRELSRYD</sequence>
<dbReference type="PANTHER" id="PTHR30308">
    <property type="entry name" value="TMRNA-BINDING COMPONENT OF TRANS-TRANSLATION TAGGING COMPLEX"/>
    <property type="match status" value="1"/>
</dbReference>
<evidence type="ECO:0000313" key="6">
    <source>
        <dbReference type="Proteomes" id="UP000056453"/>
    </source>
</evidence>
<comment type="subcellular location">
    <subcellularLocation>
        <location evidence="3">Cytoplasm</location>
    </subcellularLocation>
    <text evidence="3">The tmRNA-SmpB complex associates with stalled 70S ribosomes.</text>
</comment>
<feature type="region of interest" description="Disordered" evidence="4">
    <location>
        <begin position="126"/>
        <end position="152"/>
    </location>
</feature>
<dbReference type="RefSeq" id="WP_059954237.1">
    <property type="nucleotide sequence ID" value="NZ_LPBJ01000047.1"/>
</dbReference>
<dbReference type="GO" id="GO:0003723">
    <property type="term" value="F:RNA binding"/>
    <property type="evidence" value="ECO:0007669"/>
    <property type="project" value="UniProtKB-UniRule"/>
</dbReference>
<keyword evidence="6" id="KW-1185">Reference proteome</keyword>
<dbReference type="NCBIfam" id="TIGR00086">
    <property type="entry name" value="smpB"/>
    <property type="match status" value="1"/>
</dbReference>
<dbReference type="GO" id="GO:0005829">
    <property type="term" value="C:cytosol"/>
    <property type="evidence" value="ECO:0007669"/>
    <property type="project" value="TreeGrafter"/>
</dbReference>
<evidence type="ECO:0000256" key="4">
    <source>
        <dbReference type="SAM" id="MobiDB-lite"/>
    </source>
</evidence>
<dbReference type="NCBIfam" id="NF003843">
    <property type="entry name" value="PRK05422.1"/>
    <property type="match status" value="1"/>
</dbReference>
<dbReference type="GO" id="GO:0070929">
    <property type="term" value="P:trans-translation"/>
    <property type="evidence" value="ECO:0007669"/>
    <property type="project" value="UniProtKB-UniRule"/>
</dbReference>
<dbReference type="Pfam" id="PF01668">
    <property type="entry name" value="SmpB"/>
    <property type="match status" value="1"/>
</dbReference>
<dbReference type="GO" id="GO:0070930">
    <property type="term" value="P:trans-translation-dependent protein tagging"/>
    <property type="evidence" value="ECO:0007669"/>
    <property type="project" value="TreeGrafter"/>
</dbReference>
<dbReference type="HAMAP" id="MF_00023">
    <property type="entry name" value="SmpB"/>
    <property type="match status" value="1"/>
</dbReference>
<reference evidence="5 6" key="1">
    <citation type="submission" date="2015-11" db="EMBL/GenBank/DDBJ databases">
        <title>Expanding the genomic diversity of Burkholderia species for the development of highly accurate diagnostics.</title>
        <authorList>
            <person name="Sahl J."/>
            <person name="Keim P."/>
            <person name="Wagner D."/>
        </authorList>
    </citation>
    <scope>NUCLEOTIDE SEQUENCE [LARGE SCALE GENOMIC DNA]</scope>
    <source>
        <strain evidence="5 6">MSMB1808WGS</strain>
    </source>
</reference>